<evidence type="ECO:0000313" key="3">
    <source>
        <dbReference type="EMBL" id="NNU81767.1"/>
    </source>
</evidence>
<dbReference type="AlphaFoldDB" id="A0A849L6R6"/>
<keyword evidence="2" id="KW-0812">Transmembrane</keyword>
<organism evidence="3 4">
    <name type="scientific">Halovulum dunhuangense</name>
    <dbReference type="NCBI Taxonomy" id="1505036"/>
    <lineage>
        <taxon>Bacteria</taxon>
        <taxon>Pseudomonadati</taxon>
        <taxon>Pseudomonadota</taxon>
        <taxon>Alphaproteobacteria</taxon>
        <taxon>Rhodobacterales</taxon>
        <taxon>Paracoccaceae</taxon>
        <taxon>Halovulum</taxon>
    </lineage>
</organism>
<dbReference type="PANTHER" id="PTHR41795">
    <property type="entry name" value="EXOPOLYSACCHARIDE SYNTHESIS PROTEIN"/>
    <property type="match status" value="1"/>
</dbReference>
<evidence type="ECO:0000256" key="2">
    <source>
        <dbReference type="SAM" id="Phobius"/>
    </source>
</evidence>
<evidence type="ECO:0000313" key="4">
    <source>
        <dbReference type="Proteomes" id="UP000572377"/>
    </source>
</evidence>
<feature type="transmembrane region" description="Helical" evidence="2">
    <location>
        <begin position="149"/>
        <end position="182"/>
    </location>
</feature>
<dbReference type="InterPro" id="IPR010331">
    <property type="entry name" value="ExoD"/>
</dbReference>
<dbReference type="Pfam" id="PF06055">
    <property type="entry name" value="ExoD"/>
    <property type="match status" value="1"/>
</dbReference>
<comment type="caution">
    <text evidence="3">The sequence shown here is derived from an EMBL/GenBank/DDBJ whole genome shotgun (WGS) entry which is preliminary data.</text>
</comment>
<accession>A0A849L6R6</accession>
<keyword evidence="2" id="KW-0472">Membrane</keyword>
<dbReference type="PIRSF" id="PIRSF033239">
    <property type="entry name" value="ExoD"/>
    <property type="match status" value="1"/>
</dbReference>
<reference evidence="3 4" key="1">
    <citation type="submission" date="2020-05" db="EMBL/GenBank/DDBJ databases">
        <title>Gimesia benthica sp. nov., a novel planctomycete isolated from a deep-sea water sample of the Northwest Indian Ocean.</title>
        <authorList>
            <person name="Wang J."/>
            <person name="Ruan C."/>
            <person name="Song L."/>
            <person name="Zhu Y."/>
            <person name="Li A."/>
            <person name="Zheng X."/>
            <person name="Wang L."/>
            <person name="Lu Z."/>
            <person name="Huang Y."/>
            <person name="Du W."/>
            <person name="Zhou Y."/>
            <person name="Huang L."/>
            <person name="Dai X."/>
        </authorList>
    </citation>
    <scope>NUCLEOTIDE SEQUENCE [LARGE SCALE GENOMIC DNA]</scope>
    <source>
        <strain evidence="3 4">YYQ-30</strain>
    </source>
</reference>
<sequence>MDPDPSPGPEGATNEDDQQNSTARKGRRRLSEILAEIGHDAARDDVSVNDLIRILKGRGRAALILLFAVPNVLPMPPGTSGVLGLPLLYLSLQMMLDRTPWLPRFIGERSVPRERFGQMVERLGPWLARAERLLRPRWSPLVGHPAEHILGALCLVLAAVLTLPIPFGNILPALAICVIALGILERDGLWIALGTLLGLASLLIVAGVVYALVKSALYLLVNAFA</sequence>
<feature type="transmembrane region" description="Helical" evidence="2">
    <location>
        <begin position="189"/>
        <end position="213"/>
    </location>
</feature>
<dbReference type="RefSeq" id="WP_171326633.1">
    <property type="nucleotide sequence ID" value="NZ_JABFBC010000003.1"/>
</dbReference>
<evidence type="ECO:0000256" key="1">
    <source>
        <dbReference type="SAM" id="MobiDB-lite"/>
    </source>
</evidence>
<feature type="transmembrane region" description="Helical" evidence="2">
    <location>
        <begin position="63"/>
        <end position="89"/>
    </location>
</feature>
<keyword evidence="4" id="KW-1185">Reference proteome</keyword>
<proteinExistence type="predicted"/>
<name>A0A849L6R6_9RHOB</name>
<dbReference type="PANTHER" id="PTHR41795:SF1">
    <property type="entry name" value="EXOPOLYSACCHARIDE SYNTHESIS PROTEIN"/>
    <property type="match status" value="1"/>
</dbReference>
<protein>
    <submittedName>
        <fullName evidence="3">Exopolysaccharide biosynthesis protein</fullName>
    </submittedName>
</protein>
<dbReference type="Proteomes" id="UP000572377">
    <property type="component" value="Unassembled WGS sequence"/>
</dbReference>
<gene>
    <name evidence="3" type="ORF">HMH01_15105</name>
</gene>
<keyword evidence="2" id="KW-1133">Transmembrane helix</keyword>
<dbReference type="EMBL" id="JABFBC010000003">
    <property type="protein sequence ID" value="NNU81767.1"/>
    <property type="molecule type" value="Genomic_DNA"/>
</dbReference>
<feature type="region of interest" description="Disordered" evidence="1">
    <location>
        <begin position="1"/>
        <end position="26"/>
    </location>
</feature>